<dbReference type="InterPro" id="IPR001584">
    <property type="entry name" value="Integrase_cat-core"/>
</dbReference>
<organism evidence="3 4">
    <name type="scientific">Arachis hypogaea</name>
    <name type="common">Peanut</name>
    <dbReference type="NCBI Taxonomy" id="3818"/>
    <lineage>
        <taxon>Eukaryota</taxon>
        <taxon>Viridiplantae</taxon>
        <taxon>Streptophyta</taxon>
        <taxon>Embryophyta</taxon>
        <taxon>Tracheophyta</taxon>
        <taxon>Spermatophyta</taxon>
        <taxon>Magnoliopsida</taxon>
        <taxon>eudicotyledons</taxon>
        <taxon>Gunneridae</taxon>
        <taxon>Pentapetalae</taxon>
        <taxon>rosids</taxon>
        <taxon>fabids</taxon>
        <taxon>Fabales</taxon>
        <taxon>Fabaceae</taxon>
        <taxon>Papilionoideae</taxon>
        <taxon>50 kb inversion clade</taxon>
        <taxon>dalbergioids sensu lato</taxon>
        <taxon>Dalbergieae</taxon>
        <taxon>Pterocarpus clade</taxon>
        <taxon>Arachis</taxon>
    </lineage>
</organism>
<dbReference type="PANTHER" id="PTHR42648">
    <property type="entry name" value="TRANSPOSASE, PUTATIVE-RELATED"/>
    <property type="match status" value="1"/>
</dbReference>
<dbReference type="GO" id="GO:0015074">
    <property type="term" value="P:DNA integration"/>
    <property type="evidence" value="ECO:0007669"/>
    <property type="project" value="InterPro"/>
</dbReference>
<proteinExistence type="predicted"/>
<feature type="compositionally biased region" description="Low complexity" evidence="1">
    <location>
        <begin position="329"/>
        <end position="342"/>
    </location>
</feature>
<keyword evidence="4" id="KW-1185">Reference proteome</keyword>
<dbReference type="InterPro" id="IPR039537">
    <property type="entry name" value="Retrotran_Ty1/copia-like"/>
</dbReference>
<dbReference type="STRING" id="3818.A0A444YWC8"/>
<dbReference type="Gene3D" id="3.30.420.10">
    <property type="entry name" value="Ribonuclease H-like superfamily/Ribonuclease H"/>
    <property type="match status" value="1"/>
</dbReference>
<dbReference type="InterPro" id="IPR057670">
    <property type="entry name" value="SH3_retrovirus"/>
</dbReference>
<dbReference type="AlphaFoldDB" id="A0A444YWC8"/>
<gene>
    <name evidence="3" type="ORF">Ahy_B06g085995</name>
</gene>
<dbReference type="Proteomes" id="UP000289738">
    <property type="component" value="Chromosome B06"/>
</dbReference>
<sequence length="358" mass="40285">MNKCHVPININSMNSGLCDSCCKAKMHLLPFSNDSYNFHAPLDMIYSDIWGPSPITSFNGFNYYISFIDAYTRYTSVFLLNSKSQAFQAFLQFQANIERHTGFKIKALQTDHGREYLSTSFTQYLASQGITHRFSCPYTHQQNGRAERKHRHITEIGLAMLAAASLPLLHWDDAFLSATYIINRLPSSNTKNLSPYELLHNHSPDYSFLKVFGCACYPCLKPYTSHKFDFKSDLSVFLGYAPNHKGYKCLTKSGKVVITRHVLFDEHKFPYTELFSNTNPPLVKNQFPHTVLTFPILTSSPSYTSNSISHDPSLSSSSNDGRVQIQNVPSSNNALPSNSSPAFVSDTTTSPQPPQCLI</sequence>
<evidence type="ECO:0000259" key="2">
    <source>
        <dbReference type="PROSITE" id="PS50994"/>
    </source>
</evidence>
<evidence type="ECO:0000313" key="4">
    <source>
        <dbReference type="Proteomes" id="UP000289738"/>
    </source>
</evidence>
<dbReference type="EMBL" id="SDMP01000016">
    <property type="protein sequence ID" value="RYR06213.1"/>
    <property type="molecule type" value="Genomic_DNA"/>
</dbReference>
<evidence type="ECO:0000313" key="3">
    <source>
        <dbReference type="EMBL" id="RYR06213.1"/>
    </source>
</evidence>
<dbReference type="PANTHER" id="PTHR42648:SF26">
    <property type="entry name" value="INTEGRASE CATALYTIC DOMAIN-CONTAINING PROTEIN"/>
    <property type="match status" value="1"/>
</dbReference>
<reference evidence="3 4" key="1">
    <citation type="submission" date="2019-01" db="EMBL/GenBank/DDBJ databases">
        <title>Sequencing of cultivated peanut Arachis hypogaea provides insights into genome evolution and oil improvement.</title>
        <authorList>
            <person name="Chen X."/>
        </authorList>
    </citation>
    <scope>NUCLEOTIDE SEQUENCE [LARGE SCALE GENOMIC DNA]</scope>
    <source>
        <strain evidence="4">cv. Fuhuasheng</strain>
        <tissue evidence="3">Leaves</tissue>
    </source>
</reference>
<dbReference type="InterPro" id="IPR036397">
    <property type="entry name" value="RNaseH_sf"/>
</dbReference>
<comment type="caution">
    <text evidence="3">The sequence shown here is derived from an EMBL/GenBank/DDBJ whole genome shotgun (WGS) entry which is preliminary data.</text>
</comment>
<feature type="region of interest" description="Disordered" evidence="1">
    <location>
        <begin position="307"/>
        <end position="358"/>
    </location>
</feature>
<feature type="compositionally biased region" description="Low complexity" evidence="1">
    <location>
        <begin position="307"/>
        <end position="318"/>
    </location>
</feature>
<accession>A0A444YWC8</accession>
<feature type="domain" description="Integrase catalytic" evidence="2">
    <location>
        <begin position="37"/>
        <end position="203"/>
    </location>
</feature>
<name>A0A444YWC8_ARAHY</name>
<dbReference type="Pfam" id="PF00665">
    <property type="entry name" value="rve"/>
    <property type="match status" value="1"/>
</dbReference>
<dbReference type="Pfam" id="PF25597">
    <property type="entry name" value="SH3_retrovirus"/>
    <property type="match status" value="1"/>
</dbReference>
<dbReference type="PROSITE" id="PS50994">
    <property type="entry name" value="INTEGRASE"/>
    <property type="match status" value="1"/>
</dbReference>
<evidence type="ECO:0000256" key="1">
    <source>
        <dbReference type="SAM" id="MobiDB-lite"/>
    </source>
</evidence>
<dbReference type="SUPFAM" id="SSF53098">
    <property type="entry name" value="Ribonuclease H-like"/>
    <property type="match status" value="1"/>
</dbReference>
<dbReference type="GO" id="GO:0003676">
    <property type="term" value="F:nucleic acid binding"/>
    <property type="evidence" value="ECO:0007669"/>
    <property type="project" value="InterPro"/>
</dbReference>
<protein>
    <recommendedName>
        <fullName evidence="2">Integrase catalytic domain-containing protein</fullName>
    </recommendedName>
</protein>
<feature type="compositionally biased region" description="Polar residues" evidence="1">
    <location>
        <begin position="319"/>
        <end position="328"/>
    </location>
</feature>
<dbReference type="InterPro" id="IPR012337">
    <property type="entry name" value="RNaseH-like_sf"/>
</dbReference>